<comment type="caution">
    <text evidence="2">The sequence shown here is derived from an EMBL/GenBank/DDBJ whole genome shotgun (WGS) entry which is preliminary data.</text>
</comment>
<keyword evidence="3" id="KW-1185">Reference proteome</keyword>
<evidence type="ECO:0000313" key="2">
    <source>
        <dbReference type="EMBL" id="KAK7495023.1"/>
    </source>
</evidence>
<dbReference type="PROSITE" id="PS50105">
    <property type="entry name" value="SAM_DOMAIN"/>
    <property type="match status" value="1"/>
</dbReference>
<proteinExistence type="predicted"/>
<dbReference type="EMBL" id="JACVVK020000078">
    <property type="protein sequence ID" value="KAK7495023.1"/>
    <property type="molecule type" value="Genomic_DNA"/>
</dbReference>
<dbReference type="InterPro" id="IPR001660">
    <property type="entry name" value="SAM"/>
</dbReference>
<name>A0ABD0L6C7_9CAEN</name>
<dbReference type="Pfam" id="PF00536">
    <property type="entry name" value="SAM_1"/>
    <property type="match status" value="1"/>
</dbReference>
<protein>
    <recommendedName>
        <fullName evidence="1">SAM domain-containing protein</fullName>
    </recommendedName>
</protein>
<sequence>MSVTHVSPTESATIVEDLKDERIPSAMYWTVEQVADWIDELGFPHYRNCFTTNLIDGRMLIRIEASAFPRIGITDFEHIKIIAKSIRDILTVEEPDWTRSISLPPRSDLGMYLEVKSVRGKNIDTMTMQQFQQQYPDPKWRPPLANHCLILPHN</sequence>
<dbReference type="PANTHER" id="PTHR46829:SF1">
    <property type="entry name" value="STERILE ALPHA MOTIF DOMAIN-CONTAINING PROTEIN 15"/>
    <property type="match status" value="1"/>
</dbReference>
<accession>A0ABD0L6C7</accession>
<dbReference type="Gene3D" id="1.10.150.50">
    <property type="entry name" value="Transcription Factor, Ets-1"/>
    <property type="match status" value="1"/>
</dbReference>
<dbReference type="PANTHER" id="PTHR46829">
    <property type="entry name" value="STERILE ALPHA MOTIF DOMAIN-CONTAINING PROTEIN 15"/>
    <property type="match status" value="1"/>
</dbReference>
<dbReference type="SMART" id="SM00454">
    <property type="entry name" value="SAM"/>
    <property type="match status" value="1"/>
</dbReference>
<reference evidence="2 3" key="1">
    <citation type="journal article" date="2023" name="Sci. Data">
        <title>Genome assembly of the Korean intertidal mud-creeper Batillaria attramentaria.</title>
        <authorList>
            <person name="Patra A.K."/>
            <person name="Ho P.T."/>
            <person name="Jun S."/>
            <person name="Lee S.J."/>
            <person name="Kim Y."/>
            <person name="Won Y.J."/>
        </authorList>
    </citation>
    <scope>NUCLEOTIDE SEQUENCE [LARGE SCALE GENOMIC DNA]</scope>
    <source>
        <strain evidence="2">Wonlab-2016</strain>
    </source>
</reference>
<feature type="domain" description="SAM" evidence="1">
    <location>
        <begin position="29"/>
        <end position="92"/>
    </location>
</feature>
<dbReference type="Proteomes" id="UP001519460">
    <property type="component" value="Unassembled WGS sequence"/>
</dbReference>
<organism evidence="2 3">
    <name type="scientific">Batillaria attramentaria</name>
    <dbReference type="NCBI Taxonomy" id="370345"/>
    <lineage>
        <taxon>Eukaryota</taxon>
        <taxon>Metazoa</taxon>
        <taxon>Spiralia</taxon>
        <taxon>Lophotrochozoa</taxon>
        <taxon>Mollusca</taxon>
        <taxon>Gastropoda</taxon>
        <taxon>Caenogastropoda</taxon>
        <taxon>Sorbeoconcha</taxon>
        <taxon>Cerithioidea</taxon>
        <taxon>Batillariidae</taxon>
        <taxon>Batillaria</taxon>
    </lineage>
</organism>
<evidence type="ECO:0000313" key="3">
    <source>
        <dbReference type="Proteomes" id="UP001519460"/>
    </source>
</evidence>
<dbReference type="SUPFAM" id="SSF47769">
    <property type="entry name" value="SAM/Pointed domain"/>
    <property type="match status" value="1"/>
</dbReference>
<gene>
    <name evidence="2" type="ORF">BaRGS_00013663</name>
</gene>
<dbReference type="InterPro" id="IPR013761">
    <property type="entry name" value="SAM/pointed_sf"/>
</dbReference>
<dbReference type="AlphaFoldDB" id="A0ABD0L6C7"/>
<evidence type="ECO:0000259" key="1">
    <source>
        <dbReference type="PROSITE" id="PS50105"/>
    </source>
</evidence>